<organism evidence="1 2">
    <name type="scientific">Candidatus Dehalogenimonas loeffleri</name>
    <dbReference type="NCBI Taxonomy" id="3127115"/>
    <lineage>
        <taxon>Bacteria</taxon>
        <taxon>Bacillati</taxon>
        <taxon>Chloroflexota</taxon>
        <taxon>Dehalococcoidia</taxon>
        <taxon>Dehalococcoidales</taxon>
        <taxon>Dehalococcoidaceae</taxon>
        <taxon>Dehalogenimonas</taxon>
    </lineage>
</organism>
<name>A0ABZ2J7G7_9CHLR</name>
<keyword evidence="2" id="KW-1185">Reference proteome</keyword>
<reference evidence="1 2" key="1">
    <citation type="submission" date="2024-03" db="EMBL/GenBank/DDBJ databases">
        <title>A Dehalogenimonas Isolated from Estuarine Sediments Dihaloeliminates Chlorinated Alkanes.</title>
        <authorList>
            <person name="Yang Y."/>
            <person name="Wang H."/>
        </authorList>
    </citation>
    <scope>NUCLEOTIDE SEQUENCE [LARGE SCALE GENOMIC DNA]</scope>
    <source>
        <strain evidence="1 2">W</strain>
    </source>
</reference>
<dbReference type="EMBL" id="CP146612">
    <property type="protein sequence ID" value="WWX26218.1"/>
    <property type="molecule type" value="Genomic_DNA"/>
</dbReference>
<gene>
    <name evidence="1" type="ORF">V8247_04395</name>
</gene>
<protein>
    <submittedName>
        <fullName evidence="1">Uncharacterized protein</fullName>
    </submittedName>
</protein>
<evidence type="ECO:0000313" key="2">
    <source>
        <dbReference type="Proteomes" id="UP001375370"/>
    </source>
</evidence>
<accession>A0ABZ2J7G7</accession>
<proteinExistence type="predicted"/>
<dbReference type="RefSeq" id="WP_338739174.1">
    <property type="nucleotide sequence ID" value="NZ_CP146612.1"/>
</dbReference>
<sequence length="81" mass="9156">MKKKRTLYECAHARVNGKRIYCRKGFPLSDKAANGGIDIIRLARGEPLALEICQACSCFVRLGPLIPQEERGWIKKKGVRQ</sequence>
<dbReference type="Proteomes" id="UP001375370">
    <property type="component" value="Chromosome"/>
</dbReference>
<evidence type="ECO:0000313" key="1">
    <source>
        <dbReference type="EMBL" id="WWX26218.1"/>
    </source>
</evidence>